<dbReference type="GO" id="GO:0046872">
    <property type="term" value="F:metal ion binding"/>
    <property type="evidence" value="ECO:0007669"/>
    <property type="project" value="UniProtKB-KW"/>
</dbReference>
<protein>
    <recommendedName>
        <fullName evidence="4">4Fe-4S ferredoxin-type domain-containing protein</fullName>
    </recommendedName>
</protein>
<reference evidence="5" key="1">
    <citation type="submission" date="2016-04" db="EMBL/GenBank/DDBJ databases">
        <authorList>
            <person name="Evans L.H."/>
            <person name="Alamgir A."/>
            <person name="Owens N."/>
            <person name="Weber N.D."/>
            <person name="Virtaneva K."/>
            <person name="Barbian K."/>
            <person name="Babar A."/>
            <person name="Rosenke K."/>
        </authorList>
    </citation>
    <scope>NUCLEOTIDE SEQUENCE</scope>
    <source>
        <strain evidence="5">86</strain>
    </source>
</reference>
<keyword evidence="1" id="KW-0479">Metal-binding</keyword>
<accession>A0A212K9K5</accession>
<name>A0A212K9K5_9DELT</name>
<dbReference type="InterPro" id="IPR029039">
    <property type="entry name" value="Flavoprotein-like_sf"/>
</dbReference>
<evidence type="ECO:0000259" key="4">
    <source>
        <dbReference type="PROSITE" id="PS51379"/>
    </source>
</evidence>
<sequence>MQYSNVQQFYFSATGSTQKVVREIGSHFSQEASRRDILREHFITPETVDGDTLAVIGVPVYSGRIPELCLEMLGKLKGNKTPAIAVVVYGNRDYDDALLELTELLQSNGFFVLGAGAFVAQHSIFPRVAAARPDQSDMRRIAEFSQQCKAKLSRMTGEEAPIRVKGNFPYKKAGSVPLKPSVGKQCNACGACARVCPAGAISRENPPAKNKALCISCAACVAACPQDAQAFRGVPYTLFGMLFERKCSPRREPEVFV</sequence>
<gene>
    <name evidence="5" type="ORF">KL86DPRO_40093</name>
</gene>
<dbReference type="Gene3D" id="3.30.70.20">
    <property type="match status" value="1"/>
</dbReference>
<dbReference type="Pfam" id="PF13187">
    <property type="entry name" value="Fer4_9"/>
    <property type="match status" value="1"/>
</dbReference>
<dbReference type="SUPFAM" id="SSF54862">
    <property type="entry name" value="4Fe-4S ferredoxins"/>
    <property type="match status" value="1"/>
</dbReference>
<evidence type="ECO:0000256" key="1">
    <source>
        <dbReference type="ARBA" id="ARBA00022723"/>
    </source>
</evidence>
<dbReference type="EMBL" id="FLUQ01000004">
    <property type="protein sequence ID" value="SBW08409.1"/>
    <property type="molecule type" value="Genomic_DNA"/>
</dbReference>
<dbReference type="SUPFAM" id="SSF52218">
    <property type="entry name" value="Flavoproteins"/>
    <property type="match status" value="1"/>
</dbReference>
<dbReference type="InterPro" id="IPR017900">
    <property type="entry name" value="4Fe4S_Fe_S_CS"/>
</dbReference>
<evidence type="ECO:0000256" key="3">
    <source>
        <dbReference type="ARBA" id="ARBA00023014"/>
    </source>
</evidence>
<feature type="domain" description="4Fe-4S ferredoxin-type" evidence="4">
    <location>
        <begin position="178"/>
        <end position="206"/>
    </location>
</feature>
<dbReference type="AlphaFoldDB" id="A0A212K9K5"/>
<organism evidence="5">
    <name type="scientific">uncultured delta proteobacterium</name>
    <dbReference type="NCBI Taxonomy" id="34034"/>
    <lineage>
        <taxon>Bacteria</taxon>
        <taxon>Deltaproteobacteria</taxon>
        <taxon>environmental samples</taxon>
    </lineage>
</organism>
<dbReference type="PROSITE" id="PS00198">
    <property type="entry name" value="4FE4S_FER_1"/>
    <property type="match status" value="2"/>
</dbReference>
<dbReference type="GO" id="GO:0051536">
    <property type="term" value="F:iron-sulfur cluster binding"/>
    <property type="evidence" value="ECO:0007669"/>
    <property type="project" value="UniProtKB-KW"/>
</dbReference>
<dbReference type="InterPro" id="IPR047964">
    <property type="entry name" value="EFR1-like"/>
</dbReference>
<dbReference type="Gene3D" id="3.40.50.360">
    <property type="match status" value="1"/>
</dbReference>
<proteinExistence type="predicted"/>
<dbReference type="NCBIfam" id="NF038196">
    <property type="entry name" value="ferrodoxin_EFR1"/>
    <property type="match status" value="1"/>
</dbReference>
<keyword evidence="3" id="KW-0411">Iron-sulfur</keyword>
<dbReference type="PROSITE" id="PS51379">
    <property type="entry name" value="4FE4S_FER_2"/>
    <property type="match status" value="2"/>
</dbReference>
<keyword evidence="2" id="KW-0408">Iron</keyword>
<feature type="domain" description="4Fe-4S ferredoxin-type" evidence="4">
    <location>
        <begin position="207"/>
        <end position="234"/>
    </location>
</feature>
<dbReference type="InterPro" id="IPR017896">
    <property type="entry name" value="4Fe4S_Fe-S-bd"/>
</dbReference>
<evidence type="ECO:0000313" key="5">
    <source>
        <dbReference type="EMBL" id="SBW08409.1"/>
    </source>
</evidence>
<evidence type="ECO:0000256" key="2">
    <source>
        <dbReference type="ARBA" id="ARBA00023004"/>
    </source>
</evidence>